<comment type="caution">
    <text evidence="2">The sequence shown here is derived from an EMBL/GenBank/DDBJ whole genome shotgun (WGS) entry which is preliminary data.</text>
</comment>
<feature type="non-terminal residue" evidence="2">
    <location>
        <position position="1"/>
    </location>
</feature>
<sequence>WYIGCQFHPEFKSKPFAPHPLFASFVKAALLRRERRV</sequence>
<dbReference type="Proteomes" id="UP000885792">
    <property type="component" value="Unassembled WGS sequence"/>
</dbReference>
<name>A0A7C5QMF5_AQUAO</name>
<dbReference type="AlphaFoldDB" id="A0A7C5QMF5"/>
<dbReference type="Pfam" id="PF00117">
    <property type="entry name" value="GATase"/>
    <property type="match status" value="1"/>
</dbReference>
<reference evidence="2" key="1">
    <citation type="journal article" date="2020" name="mSystems">
        <title>Genome- and Community-Level Interaction Insights into Carbon Utilization and Element Cycling Functions of Hydrothermarchaeota in Hydrothermal Sediment.</title>
        <authorList>
            <person name="Zhou Z."/>
            <person name="Liu Y."/>
            <person name="Xu W."/>
            <person name="Pan J."/>
            <person name="Luo Z.H."/>
            <person name="Li M."/>
        </authorList>
    </citation>
    <scope>NUCLEOTIDE SEQUENCE [LARGE SCALE GENOMIC DNA]</scope>
    <source>
        <strain evidence="2">HyVt-501</strain>
    </source>
</reference>
<gene>
    <name evidence="2" type="ORF">ENJ61_08555</name>
</gene>
<evidence type="ECO:0000313" key="2">
    <source>
        <dbReference type="EMBL" id="HHJ64940.1"/>
    </source>
</evidence>
<feature type="domain" description="Glutamine amidotransferase" evidence="1">
    <location>
        <begin position="2"/>
        <end position="27"/>
    </location>
</feature>
<dbReference type="PROSITE" id="PS51273">
    <property type="entry name" value="GATASE_TYPE_1"/>
    <property type="match status" value="1"/>
</dbReference>
<evidence type="ECO:0000259" key="1">
    <source>
        <dbReference type="Pfam" id="PF00117"/>
    </source>
</evidence>
<proteinExistence type="predicted"/>
<accession>A0A7C5QMF5</accession>
<dbReference type="SUPFAM" id="SSF52317">
    <property type="entry name" value="Class I glutamine amidotransferase-like"/>
    <property type="match status" value="1"/>
</dbReference>
<protein>
    <recommendedName>
        <fullName evidence="1">Glutamine amidotransferase domain-containing protein</fullName>
    </recommendedName>
</protein>
<dbReference type="Gene3D" id="3.40.50.880">
    <property type="match status" value="1"/>
</dbReference>
<dbReference type="InterPro" id="IPR029062">
    <property type="entry name" value="Class_I_gatase-like"/>
</dbReference>
<organism evidence="2">
    <name type="scientific">Aquifex aeolicus</name>
    <dbReference type="NCBI Taxonomy" id="63363"/>
    <lineage>
        <taxon>Bacteria</taxon>
        <taxon>Pseudomonadati</taxon>
        <taxon>Aquificota</taxon>
        <taxon>Aquificia</taxon>
        <taxon>Aquificales</taxon>
        <taxon>Aquificaceae</taxon>
        <taxon>Aquifex</taxon>
    </lineage>
</organism>
<dbReference type="InterPro" id="IPR017926">
    <property type="entry name" value="GATASE"/>
</dbReference>
<dbReference type="EMBL" id="DRNB01000320">
    <property type="protein sequence ID" value="HHJ64940.1"/>
    <property type="molecule type" value="Genomic_DNA"/>
</dbReference>